<evidence type="ECO:0000313" key="5">
    <source>
        <dbReference type="EMBL" id="MBD2562785.1"/>
    </source>
</evidence>
<gene>
    <name evidence="5" type="ORF">H6G95_19635</name>
</gene>
<name>A0ABR8EYK4_NOSLI</name>
<keyword evidence="2" id="KW-0964">Secreted</keyword>
<dbReference type="Pfam" id="PF07602">
    <property type="entry name" value="DUF1565"/>
    <property type="match status" value="1"/>
</dbReference>
<dbReference type="InterPro" id="IPR006626">
    <property type="entry name" value="PbH1"/>
</dbReference>
<dbReference type="Proteomes" id="UP000604661">
    <property type="component" value="Unassembled WGS sequence"/>
</dbReference>
<dbReference type="EMBL" id="JACJTE010000021">
    <property type="protein sequence ID" value="MBD2562785.1"/>
    <property type="molecule type" value="Genomic_DNA"/>
</dbReference>
<evidence type="ECO:0000313" key="6">
    <source>
        <dbReference type="Proteomes" id="UP000604661"/>
    </source>
</evidence>
<evidence type="ECO:0000259" key="4">
    <source>
        <dbReference type="Pfam" id="PF07602"/>
    </source>
</evidence>
<evidence type="ECO:0000256" key="2">
    <source>
        <dbReference type="ARBA" id="ARBA00022525"/>
    </source>
</evidence>
<dbReference type="PANTHER" id="PTHR40088:SF2">
    <property type="entry name" value="SECRETED SUGAR HYDROLASE"/>
    <property type="match status" value="1"/>
</dbReference>
<dbReference type="InterPro" id="IPR011050">
    <property type="entry name" value="Pectin_lyase_fold/virulence"/>
</dbReference>
<feature type="domain" description="DUF1565" evidence="4">
    <location>
        <begin position="66"/>
        <end position="276"/>
    </location>
</feature>
<dbReference type="SMART" id="SM00710">
    <property type="entry name" value="PbH1"/>
    <property type="match status" value="6"/>
</dbReference>
<evidence type="ECO:0000256" key="3">
    <source>
        <dbReference type="ARBA" id="ARBA00022729"/>
    </source>
</evidence>
<protein>
    <submittedName>
        <fullName evidence="5">DUF1565 domain-containing protein</fullName>
    </submittedName>
</protein>
<organism evidence="5 6">
    <name type="scientific">Nostoc linckia FACHB-391</name>
    <dbReference type="NCBI Taxonomy" id="2692906"/>
    <lineage>
        <taxon>Bacteria</taxon>
        <taxon>Bacillati</taxon>
        <taxon>Cyanobacteriota</taxon>
        <taxon>Cyanophyceae</taxon>
        <taxon>Nostocales</taxon>
        <taxon>Nostocaceae</taxon>
        <taxon>Nostoc</taxon>
    </lineage>
</organism>
<evidence type="ECO:0000256" key="1">
    <source>
        <dbReference type="ARBA" id="ARBA00004613"/>
    </source>
</evidence>
<proteinExistence type="predicted"/>
<reference evidence="5 6" key="1">
    <citation type="journal article" date="2020" name="ISME J.">
        <title>Comparative genomics reveals insights into cyanobacterial evolution and habitat adaptation.</title>
        <authorList>
            <person name="Chen M.Y."/>
            <person name="Teng W.K."/>
            <person name="Zhao L."/>
            <person name="Hu C.X."/>
            <person name="Zhou Y.K."/>
            <person name="Han B.P."/>
            <person name="Song L.R."/>
            <person name="Shu W.S."/>
        </authorList>
    </citation>
    <scope>NUCLEOTIDE SEQUENCE [LARGE SCALE GENOMIC DNA]</scope>
    <source>
        <strain evidence="5 6">FACHB-391</strain>
    </source>
</reference>
<dbReference type="InterPro" id="IPR012334">
    <property type="entry name" value="Pectin_lyas_fold"/>
</dbReference>
<dbReference type="PANTHER" id="PTHR40088">
    <property type="entry name" value="PECTATE LYASE (EUROFUNG)"/>
    <property type="match status" value="1"/>
</dbReference>
<dbReference type="InterPro" id="IPR052052">
    <property type="entry name" value="Polysaccharide_Lyase_9"/>
</dbReference>
<comment type="caution">
    <text evidence="5">The sequence shown here is derived from an EMBL/GenBank/DDBJ whole genome shotgun (WGS) entry which is preliminary data.</text>
</comment>
<dbReference type="RefSeq" id="WP_190895315.1">
    <property type="nucleotide sequence ID" value="NZ_JACJTE010000021.1"/>
</dbReference>
<accession>A0ABR8EYK4</accession>
<dbReference type="SUPFAM" id="SSF51126">
    <property type="entry name" value="Pectin lyase-like"/>
    <property type="match status" value="1"/>
</dbReference>
<dbReference type="InterPro" id="IPR011459">
    <property type="entry name" value="DUF1565"/>
</dbReference>
<keyword evidence="6" id="KW-1185">Reference proteome</keyword>
<keyword evidence="3" id="KW-0732">Signal</keyword>
<comment type="subcellular location">
    <subcellularLocation>
        <location evidence="1">Secreted</location>
    </subcellularLocation>
</comment>
<dbReference type="Gene3D" id="2.160.20.10">
    <property type="entry name" value="Single-stranded right-handed beta-helix, Pectin lyase-like"/>
    <property type="match status" value="1"/>
</dbReference>
<sequence length="472" mass="52060">MVIQGFSLSVYLAIPVVLSLLAEGEKIKLSVVEKVPQVSTNKEIVLSSPQLISTKATPKTYYVSGTGNDKNSGVSSSSPFKTIQKAANLTKPGDTVLIMNGVYRNATPNGDVLSITRSGTANAWIKFKAYPGHKPKIQHNGWHGILIHNGASYIEVNGLEVIGNNANVTLDYAMSQKTNRLNPLTNGNCISVDGRKNGHTHHIRIVNNKVHKCGGAGISAIESDYVTVDNNVVFDNAWYNVYACSGISMLNNWSFDSYQGYKMFVRNNKIYNNRQYIPWIKTGTITDGNGIIIDTLRNNHKNSTLKAYKGRTLVKNNLTFNNGGSGIHTYVSERVDIVNNTAFLNNQSPEITGGQIFANESSDIKILNNILYAFPGKNVNSKWKSTNVIYDYNIYINSAKVSVKGPHDIVADPEFIRKHPILKRIAGDWKSQLNKQKPPTRTYVQPKSGGFVCEPVTYKLKGKLIRVGCSQS</sequence>